<dbReference type="EMBL" id="SLVM01000001">
    <property type="protein sequence ID" value="TCM88184.1"/>
    <property type="molecule type" value="Genomic_DNA"/>
</dbReference>
<reference evidence="1 2" key="1">
    <citation type="submission" date="2019-03" db="EMBL/GenBank/DDBJ databases">
        <title>Genomic Encyclopedia of Type Strains, Phase IV (KMG-IV): sequencing the most valuable type-strain genomes for metagenomic binning, comparative biology and taxonomic classification.</title>
        <authorList>
            <person name="Goeker M."/>
        </authorList>
    </citation>
    <scope>NUCLEOTIDE SEQUENCE [LARGE SCALE GENOMIC DNA]</scope>
    <source>
        <strain evidence="1 2">DSM 21153</strain>
    </source>
</reference>
<dbReference type="Proteomes" id="UP000295277">
    <property type="component" value="Unassembled WGS sequence"/>
</dbReference>
<accession>A0A4V2R5G2</accession>
<keyword evidence="2" id="KW-1185">Reference proteome</keyword>
<name>A0A4V2R5G2_9RHOB</name>
<organism evidence="1 2">
    <name type="scientific">Rhodovulum steppense</name>
    <dbReference type="NCBI Taxonomy" id="540251"/>
    <lineage>
        <taxon>Bacteria</taxon>
        <taxon>Pseudomonadati</taxon>
        <taxon>Pseudomonadota</taxon>
        <taxon>Alphaproteobacteria</taxon>
        <taxon>Rhodobacterales</taxon>
        <taxon>Paracoccaceae</taxon>
        <taxon>Rhodovulum</taxon>
    </lineage>
</organism>
<comment type="caution">
    <text evidence="1">The sequence shown here is derived from an EMBL/GenBank/DDBJ whole genome shotgun (WGS) entry which is preliminary data.</text>
</comment>
<dbReference type="AlphaFoldDB" id="A0A4V2R5G2"/>
<sequence>MNDTEIEALFAAARTDRPEPSAALLARVMADAMAEAEARAASAPAPRARPTGGGLARILGLIGGWPAMGGLATAGLMGVWIGYAAPGGFDAVTATMLGSGYDVSDMMPGLDAYLTEG</sequence>
<gene>
    <name evidence="1" type="ORF">EV216_101198</name>
</gene>
<proteinExistence type="predicted"/>
<protein>
    <recommendedName>
        <fullName evidence="3">Dihydroorotate dehydrogenase</fullName>
    </recommendedName>
</protein>
<evidence type="ECO:0008006" key="3">
    <source>
        <dbReference type="Google" id="ProtNLM"/>
    </source>
</evidence>
<evidence type="ECO:0000313" key="1">
    <source>
        <dbReference type="EMBL" id="TCM88184.1"/>
    </source>
</evidence>
<evidence type="ECO:0000313" key="2">
    <source>
        <dbReference type="Proteomes" id="UP000295277"/>
    </source>
</evidence>